<feature type="compositionally biased region" description="Low complexity" evidence="1">
    <location>
        <begin position="38"/>
        <end position="48"/>
    </location>
</feature>
<dbReference type="KEGG" id="mne:D174_11840"/>
<accession>V5XJ30</accession>
<gene>
    <name evidence="2" type="ORF">D174_11840</name>
</gene>
<evidence type="ECO:0000313" key="3">
    <source>
        <dbReference type="Proteomes" id="UP000018763"/>
    </source>
</evidence>
<proteinExistence type="predicted"/>
<evidence type="ECO:0000313" key="2">
    <source>
        <dbReference type="EMBL" id="AHC27918.1"/>
    </source>
</evidence>
<sequence>MQECPTLVGAGTVEIPPNGRRAEPGTDHQLDLHHPGDVLPAVPPVTVGGPAGNQQPTVFVMPQGTGADTGRRSQLTDQHDGEFRTRS</sequence>
<protein>
    <submittedName>
        <fullName evidence="2">Uncharacterized protein</fullName>
    </submittedName>
</protein>
<evidence type="ECO:0000256" key="1">
    <source>
        <dbReference type="SAM" id="MobiDB-lite"/>
    </source>
</evidence>
<name>V5XJ30_MYCNE</name>
<organism evidence="2 3">
    <name type="scientific">Mycolicibacterium neoaurum VKM Ac-1815D</name>
    <dbReference type="NCBI Taxonomy" id="700508"/>
    <lineage>
        <taxon>Bacteria</taxon>
        <taxon>Bacillati</taxon>
        <taxon>Actinomycetota</taxon>
        <taxon>Actinomycetes</taxon>
        <taxon>Mycobacteriales</taxon>
        <taxon>Mycobacteriaceae</taxon>
        <taxon>Mycolicibacterium</taxon>
    </lineage>
</organism>
<reference evidence="2 3" key="1">
    <citation type="journal article" date="2014" name="Genome Announc.">
        <title>Complete Genome Sequence of Sterol-Transforming Mycobacterium neoaurum Strain VKM Ac-1815D.</title>
        <authorList>
            <person name="Shtratnikova V.Y."/>
            <person name="Bragin E.Y."/>
            <person name="Dovbnya D.V."/>
            <person name="Pekov Y.A."/>
            <person name="Schelkunov M.I."/>
            <person name="Strizhov N."/>
            <person name="Ivashina T.V."/>
            <person name="Ashapkin V.V."/>
            <person name="Donova M.V."/>
        </authorList>
    </citation>
    <scope>NUCLEOTIDE SEQUENCE [LARGE SCALE GENOMIC DNA]</scope>
    <source>
        <strain evidence="2 3">VKM Ac-1815D</strain>
    </source>
</reference>
<feature type="compositionally biased region" description="Basic and acidic residues" evidence="1">
    <location>
        <begin position="77"/>
        <end position="87"/>
    </location>
</feature>
<keyword evidence="3" id="KW-1185">Reference proteome</keyword>
<dbReference type="AlphaFoldDB" id="V5XJ30"/>
<dbReference type="Proteomes" id="UP000018763">
    <property type="component" value="Chromosome"/>
</dbReference>
<feature type="region of interest" description="Disordered" evidence="1">
    <location>
        <begin position="1"/>
        <end position="87"/>
    </location>
</feature>
<feature type="compositionally biased region" description="Basic and acidic residues" evidence="1">
    <location>
        <begin position="20"/>
        <end position="36"/>
    </location>
</feature>
<dbReference type="HOGENOM" id="CLU_2480023_0_0_11"/>
<dbReference type="EMBL" id="CP006936">
    <property type="protein sequence ID" value="AHC27918.1"/>
    <property type="molecule type" value="Genomic_DNA"/>
</dbReference>